<dbReference type="EMBL" id="JAOPKC010000025">
    <property type="protein sequence ID" value="MCU4719319.1"/>
    <property type="molecule type" value="Genomic_DNA"/>
</dbReference>
<dbReference type="AlphaFoldDB" id="A0AAE3LFU7"/>
<comment type="caution">
    <text evidence="2">The sequence shown here is derived from an EMBL/GenBank/DDBJ whole genome shotgun (WGS) entry which is preliminary data.</text>
</comment>
<keyword evidence="3" id="KW-1185">Reference proteome</keyword>
<dbReference type="Proteomes" id="UP001208186">
    <property type="component" value="Unassembled WGS sequence"/>
</dbReference>
<reference evidence="2" key="1">
    <citation type="submission" date="2023-02" db="EMBL/GenBank/DDBJ databases">
        <title>Enrichment on poylsaccharides allowed isolation of novel metabolic and taxonomic groups of Haloarchaea.</title>
        <authorList>
            <person name="Sorokin D.Y."/>
            <person name="Elcheninov A.G."/>
            <person name="Khizhniak T.V."/>
            <person name="Kolganova T.V."/>
            <person name="Kublanov I.V."/>
        </authorList>
    </citation>
    <scope>NUCLEOTIDE SEQUENCE</scope>
    <source>
        <strain evidence="1 3">HArc-curdl5-1</strain>
        <strain evidence="2">HArc-curdl7</strain>
    </source>
</reference>
<organism evidence="2 4">
    <name type="scientific">Halapricum hydrolyticum</name>
    <dbReference type="NCBI Taxonomy" id="2979991"/>
    <lineage>
        <taxon>Archaea</taxon>
        <taxon>Methanobacteriati</taxon>
        <taxon>Methanobacteriota</taxon>
        <taxon>Stenosarchaea group</taxon>
        <taxon>Halobacteria</taxon>
        <taxon>Halobacteriales</taxon>
        <taxon>Haloarculaceae</taxon>
        <taxon>Halapricum</taxon>
    </lineage>
</organism>
<evidence type="ECO:0000313" key="3">
    <source>
        <dbReference type="Proteomes" id="UP001208186"/>
    </source>
</evidence>
<evidence type="ECO:0000313" key="2">
    <source>
        <dbReference type="EMBL" id="MCU4728236.1"/>
    </source>
</evidence>
<sequence>MPFTGDDLDLWAPAFDILSAMASHLVGVLEDFDGGHVWELGYLYHHQVYVRDVLWLLKRTYGSEDRMRAKYDNGMAATHLAALEEAAGDRLLRWHDEDDLADAVREIP</sequence>
<proteinExistence type="predicted"/>
<accession>A0AAE3LFU7</accession>
<gene>
    <name evidence="2" type="ORF">OB914_14875</name>
    <name evidence="1" type="ORF">OB916_14805</name>
</gene>
<name>A0AAE3LFU7_9EURY</name>
<protein>
    <submittedName>
        <fullName evidence="2">Uncharacterized protein</fullName>
    </submittedName>
</protein>
<evidence type="ECO:0000313" key="1">
    <source>
        <dbReference type="EMBL" id="MCU4719319.1"/>
    </source>
</evidence>
<dbReference type="EMBL" id="JAOPKD010000022">
    <property type="protein sequence ID" value="MCU4728236.1"/>
    <property type="molecule type" value="Genomic_DNA"/>
</dbReference>
<dbReference type="Proteomes" id="UP001209746">
    <property type="component" value="Unassembled WGS sequence"/>
</dbReference>
<dbReference type="RefSeq" id="WP_315910066.1">
    <property type="nucleotide sequence ID" value="NZ_JAOPKC010000025.1"/>
</dbReference>
<evidence type="ECO:0000313" key="4">
    <source>
        <dbReference type="Proteomes" id="UP001209746"/>
    </source>
</evidence>